<dbReference type="SMART" id="SM00886">
    <property type="entry name" value="Dabb"/>
    <property type="match status" value="1"/>
</dbReference>
<feature type="domain" description="Stress-response A/B barrel" evidence="1">
    <location>
        <begin position="2"/>
        <end position="94"/>
    </location>
</feature>
<evidence type="ECO:0000313" key="4">
    <source>
        <dbReference type="Proteomes" id="UP000078084"/>
    </source>
</evidence>
<dbReference type="InterPro" id="IPR011008">
    <property type="entry name" value="Dimeric_a/b-barrel"/>
</dbReference>
<dbReference type="InterPro" id="IPR013097">
    <property type="entry name" value="Dabb"/>
</dbReference>
<dbReference type="Pfam" id="PF07876">
    <property type="entry name" value="Dabb"/>
    <property type="match status" value="1"/>
</dbReference>
<accession>A0A171KVD4</accession>
<dbReference type="EMBL" id="SGWZ01000001">
    <property type="protein sequence ID" value="RZS73972.1"/>
    <property type="molecule type" value="Genomic_DNA"/>
</dbReference>
<evidence type="ECO:0000313" key="3">
    <source>
        <dbReference type="EMBL" id="RZS73972.1"/>
    </source>
</evidence>
<reference evidence="3 5" key="2">
    <citation type="submission" date="2019-02" db="EMBL/GenBank/DDBJ databases">
        <title>Genomic Encyclopedia of Type Strains, Phase IV (KMG-IV): sequencing the most valuable type-strain genomes for metagenomic binning, comparative biology and taxonomic classification.</title>
        <authorList>
            <person name="Goeker M."/>
        </authorList>
    </citation>
    <scope>NUCLEOTIDE SEQUENCE [LARGE SCALE GENOMIC DNA]</scope>
    <source>
        <strain evidence="3 5">DSM 16618</strain>
    </source>
</reference>
<dbReference type="RefSeq" id="WP_068366303.1">
    <property type="nucleotide sequence ID" value="NZ_CBCSEB010000007.1"/>
</dbReference>
<organism evidence="2 4">
    <name type="scientific">Kerstersia gyiorum</name>
    <dbReference type="NCBI Taxonomy" id="206506"/>
    <lineage>
        <taxon>Bacteria</taxon>
        <taxon>Pseudomonadati</taxon>
        <taxon>Pseudomonadota</taxon>
        <taxon>Betaproteobacteria</taxon>
        <taxon>Burkholderiales</taxon>
        <taxon>Alcaligenaceae</taxon>
        <taxon>Kerstersia</taxon>
    </lineage>
</organism>
<reference evidence="2 4" key="1">
    <citation type="submission" date="2015-04" db="EMBL/GenBank/DDBJ databases">
        <title>Genome sequence of Kerstersia gyiorum CG1.</title>
        <authorList>
            <person name="Greninger A.L."/>
            <person name="Kozyreva V."/>
            <person name="Chaturvedi V."/>
        </authorList>
    </citation>
    <scope>NUCLEOTIDE SEQUENCE [LARGE SCALE GENOMIC DNA]</scope>
    <source>
        <strain evidence="2 4">CG1</strain>
    </source>
</reference>
<keyword evidence="4" id="KW-1185">Reference proteome</keyword>
<name>A0A171KVD4_9BURK</name>
<dbReference type="Gene3D" id="3.30.70.100">
    <property type="match status" value="1"/>
</dbReference>
<dbReference type="EMBL" id="LBNE01000001">
    <property type="protein sequence ID" value="KKO72851.1"/>
    <property type="molecule type" value="Genomic_DNA"/>
</dbReference>
<dbReference type="OrthoDB" id="8664291at2"/>
<dbReference type="PATRIC" id="fig|206506.3.peg.97"/>
<evidence type="ECO:0000313" key="5">
    <source>
        <dbReference type="Proteomes" id="UP000292039"/>
    </source>
</evidence>
<gene>
    <name evidence="2" type="ORF">AAV32_00345</name>
    <name evidence="3" type="ORF">EV679_1181</name>
</gene>
<dbReference type="Proteomes" id="UP000078084">
    <property type="component" value="Unassembled WGS sequence"/>
</dbReference>
<dbReference type="STRING" id="206506.AAV32_00345"/>
<protein>
    <submittedName>
        <fullName evidence="3">Stress responsive alpha/beta barrel protein</fullName>
    </submittedName>
    <submittedName>
        <fullName evidence="2">Stress responsive protein</fullName>
    </submittedName>
</protein>
<dbReference type="SUPFAM" id="SSF54909">
    <property type="entry name" value="Dimeric alpha+beta barrel"/>
    <property type="match status" value="1"/>
</dbReference>
<dbReference type="Proteomes" id="UP000292039">
    <property type="component" value="Unassembled WGS sequence"/>
</dbReference>
<sequence length="100" mass="11362">MYMHIVLMALDESADAGFFERVEHYAQRIRQECDGVLLYGLHVNEAARSQGYGYAMVSGFVSSHAHEEYQVSPAHQEMKAWMTPFIERMVVFDSPVADAC</sequence>
<evidence type="ECO:0000259" key="1">
    <source>
        <dbReference type="PROSITE" id="PS51502"/>
    </source>
</evidence>
<comment type="caution">
    <text evidence="2">The sequence shown here is derived from an EMBL/GenBank/DDBJ whole genome shotgun (WGS) entry which is preliminary data.</text>
</comment>
<dbReference type="AlphaFoldDB" id="A0A171KVD4"/>
<dbReference type="PROSITE" id="PS51502">
    <property type="entry name" value="S_R_A_B_BARREL"/>
    <property type="match status" value="1"/>
</dbReference>
<proteinExistence type="predicted"/>
<evidence type="ECO:0000313" key="2">
    <source>
        <dbReference type="EMBL" id="KKO72851.1"/>
    </source>
</evidence>